<evidence type="ECO:0008006" key="9">
    <source>
        <dbReference type="Google" id="ProtNLM"/>
    </source>
</evidence>
<evidence type="ECO:0000313" key="8">
    <source>
        <dbReference type="EMBL" id="HGH60547.1"/>
    </source>
</evidence>
<keyword evidence="5 7" id="KW-1133">Transmembrane helix</keyword>
<keyword evidence="6 7" id="KW-0472">Membrane</keyword>
<protein>
    <recommendedName>
        <fullName evidence="9">Formate-dependent nitrite reductase, membrane component</fullName>
    </recommendedName>
</protein>
<feature type="transmembrane region" description="Helical" evidence="7">
    <location>
        <begin position="119"/>
        <end position="145"/>
    </location>
</feature>
<comment type="caution">
    <text evidence="8">The sequence shown here is derived from an EMBL/GenBank/DDBJ whole genome shotgun (WGS) entry which is preliminary data.</text>
</comment>
<organism evidence="8">
    <name type="scientific">Desulfomonile tiedjei</name>
    <dbReference type="NCBI Taxonomy" id="2358"/>
    <lineage>
        <taxon>Bacteria</taxon>
        <taxon>Pseudomonadati</taxon>
        <taxon>Thermodesulfobacteriota</taxon>
        <taxon>Desulfomonilia</taxon>
        <taxon>Desulfomonilales</taxon>
        <taxon>Desulfomonilaceae</taxon>
        <taxon>Desulfomonile</taxon>
    </lineage>
</organism>
<feature type="transmembrane region" description="Helical" evidence="7">
    <location>
        <begin position="46"/>
        <end position="64"/>
    </location>
</feature>
<feature type="transmembrane region" description="Helical" evidence="7">
    <location>
        <begin position="191"/>
        <end position="213"/>
    </location>
</feature>
<feature type="transmembrane region" description="Helical" evidence="7">
    <location>
        <begin position="233"/>
        <end position="253"/>
    </location>
</feature>
<keyword evidence="4 7" id="KW-0812">Transmembrane</keyword>
<comment type="similarity">
    <text evidence="2">Belongs to the NrfD family.</text>
</comment>
<dbReference type="PANTHER" id="PTHR34856">
    <property type="entry name" value="PROTEIN NRFD"/>
    <property type="match status" value="1"/>
</dbReference>
<name>A0A7C4ARF0_9BACT</name>
<dbReference type="GO" id="GO:0005886">
    <property type="term" value="C:plasma membrane"/>
    <property type="evidence" value="ECO:0007669"/>
    <property type="project" value="UniProtKB-SubCell"/>
</dbReference>
<evidence type="ECO:0000256" key="4">
    <source>
        <dbReference type="ARBA" id="ARBA00022692"/>
    </source>
</evidence>
<feature type="transmembrane region" description="Helical" evidence="7">
    <location>
        <begin position="157"/>
        <end position="179"/>
    </location>
</feature>
<keyword evidence="3" id="KW-1003">Cell membrane</keyword>
<comment type="subcellular location">
    <subcellularLocation>
        <location evidence="1">Cell membrane</location>
        <topology evidence="1">Multi-pass membrane protein</topology>
    </subcellularLocation>
</comment>
<dbReference type="InterPro" id="IPR052049">
    <property type="entry name" value="Electron_transfer_protein"/>
</dbReference>
<dbReference type="EMBL" id="DTGT01000142">
    <property type="protein sequence ID" value="HGH60547.1"/>
    <property type="molecule type" value="Genomic_DNA"/>
</dbReference>
<proteinExistence type="inferred from homology"/>
<gene>
    <name evidence="8" type="ORF">ENV54_04525</name>
</gene>
<evidence type="ECO:0000256" key="5">
    <source>
        <dbReference type="ARBA" id="ARBA00022989"/>
    </source>
</evidence>
<evidence type="ECO:0000256" key="6">
    <source>
        <dbReference type="ARBA" id="ARBA00023136"/>
    </source>
</evidence>
<feature type="transmembrane region" description="Helical" evidence="7">
    <location>
        <begin position="84"/>
        <end position="107"/>
    </location>
</feature>
<evidence type="ECO:0000256" key="3">
    <source>
        <dbReference type="ARBA" id="ARBA00022475"/>
    </source>
</evidence>
<dbReference type="AlphaFoldDB" id="A0A7C4ARF0"/>
<feature type="transmembrane region" description="Helical" evidence="7">
    <location>
        <begin position="265"/>
        <end position="289"/>
    </location>
</feature>
<dbReference type="InterPro" id="IPR005614">
    <property type="entry name" value="NrfD-like"/>
</dbReference>
<dbReference type="Pfam" id="PF03916">
    <property type="entry name" value="NrfD"/>
    <property type="match status" value="1"/>
</dbReference>
<feature type="transmembrane region" description="Helical" evidence="7">
    <location>
        <begin position="6"/>
        <end position="34"/>
    </location>
</feature>
<evidence type="ECO:0000256" key="1">
    <source>
        <dbReference type="ARBA" id="ARBA00004651"/>
    </source>
</evidence>
<dbReference type="PANTHER" id="PTHR34856:SF2">
    <property type="entry name" value="PROTEIN NRFD"/>
    <property type="match status" value="1"/>
</dbReference>
<evidence type="ECO:0000256" key="2">
    <source>
        <dbReference type="ARBA" id="ARBA00008929"/>
    </source>
</evidence>
<reference evidence="8" key="1">
    <citation type="journal article" date="2020" name="mSystems">
        <title>Genome- and Community-Level Interaction Insights into Carbon Utilization and Element Cycling Functions of Hydrothermarchaeota in Hydrothermal Sediment.</title>
        <authorList>
            <person name="Zhou Z."/>
            <person name="Liu Y."/>
            <person name="Xu W."/>
            <person name="Pan J."/>
            <person name="Luo Z.H."/>
            <person name="Li M."/>
        </authorList>
    </citation>
    <scope>NUCLEOTIDE SEQUENCE [LARGE SCALE GENOMIC DNA]</scope>
    <source>
        <strain evidence="8">SpSt-769</strain>
    </source>
</reference>
<sequence length="294" mass="31153">MVESAWGWLIIAYLFLAGAGSGAFIAAVACELLAPDWSKALARAGSLAAGPLVAVGTACLVLDLEAGFWEPWRQIYLVGNLRSMISWGVIILSFFIPLAFLYAAALNEITVVGKIAKKYVLFIEIVGSLLAVATATYTGVLIAVVNGVPFWNTPLMPVLFLASAMSTGLAVAMIGAAIIDITTVKTLSNFALGHVIFLAVEALVLMLFVFMSLTRSTEAALSAGILISGVLSPYFWGLVVILGIVVPFILSIIEYYEYGEMPKYLVVGADLLVLIGGMSLRALIIFSGAPPQII</sequence>
<dbReference type="Gene3D" id="1.20.1630.10">
    <property type="entry name" value="Formate dehydrogenase/DMSO reductase domain"/>
    <property type="match status" value="1"/>
</dbReference>
<evidence type="ECO:0000256" key="7">
    <source>
        <dbReference type="SAM" id="Phobius"/>
    </source>
</evidence>
<accession>A0A7C4ARF0</accession>